<sequence length="69" mass="7507">MKKSPLKSKTIDSALVIILITVMSLLGFGEEEIAKTYDTIGEKKTMETGKELITLLAAGGAIYGRYKVK</sequence>
<dbReference type="EMBL" id="BARS01052848">
    <property type="protein sequence ID" value="GAG46301.1"/>
    <property type="molecule type" value="Genomic_DNA"/>
</dbReference>
<reference evidence="1" key="1">
    <citation type="journal article" date="2014" name="Front. Microbiol.">
        <title>High frequency of phylogenetically diverse reductive dehalogenase-homologous genes in deep subseafloor sedimentary metagenomes.</title>
        <authorList>
            <person name="Kawai M."/>
            <person name="Futagami T."/>
            <person name="Toyoda A."/>
            <person name="Takaki Y."/>
            <person name="Nishi S."/>
            <person name="Hori S."/>
            <person name="Arai W."/>
            <person name="Tsubouchi T."/>
            <person name="Morono Y."/>
            <person name="Uchiyama I."/>
            <person name="Ito T."/>
            <person name="Fujiyama A."/>
            <person name="Inagaki F."/>
            <person name="Takami H."/>
        </authorList>
    </citation>
    <scope>NUCLEOTIDE SEQUENCE</scope>
    <source>
        <strain evidence="1">Expedition CK06-06</strain>
    </source>
</reference>
<gene>
    <name evidence="1" type="ORF">S01H1_78515</name>
</gene>
<evidence type="ECO:0000313" key="1">
    <source>
        <dbReference type="EMBL" id="GAG46301.1"/>
    </source>
</evidence>
<comment type="caution">
    <text evidence="1">The sequence shown here is derived from an EMBL/GenBank/DDBJ whole genome shotgun (WGS) entry which is preliminary data.</text>
</comment>
<dbReference type="AlphaFoldDB" id="X0ZD47"/>
<feature type="non-terminal residue" evidence="1">
    <location>
        <position position="69"/>
    </location>
</feature>
<name>X0ZD47_9ZZZZ</name>
<protein>
    <submittedName>
        <fullName evidence="1">Uncharacterized protein</fullName>
    </submittedName>
</protein>
<accession>X0ZD47</accession>
<proteinExistence type="predicted"/>
<organism evidence="1">
    <name type="scientific">marine sediment metagenome</name>
    <dbReference type="NCBI Taxonomy" id="412755"/>
    <lineage>
        <taxon>unclassified sequences</taxon>
        <taxon>metagenomes</taxon>
        <taxon>ecological metagenomes</taxon>
    </lineage>
</organism>